<name>A0A9W7ZX34_9FUNG</name>
<sequence>MVDEFIFKLSKPEEYQQWYGFLKNRLKAKSLWKYCNPDTKEEPTETKSNAKEQVINQACYEIFNTLDPEIARLMTTFDDPRQLLADIKERFDQGSKTIYDAIDRLHNIKMAHSGEAEKACRKLEELHTILTQRGAVPEQFLIAILTDILPTSLLSLAAEIRGDDGISIKLAIEKVKDKARRINREYLHKRLAKPIEKPSTRRVNINNPPKQTKTKWILDSGATHHTVNNKDIIDHGTIQQTNQHISDASGNKQQIKGIGTVTTTINGMTIKFNDVRIVPEFKDCLLSSYQLEMEGYDPVITGTNGSIKIGNERINITE</sequence>
<keyword evidence="3" id="KW-1185">Reference proteome</keyword>
<dbReference type="Pfam" id="PF14223">
    <property type="entry name" value="Retrotran_gag_2"/>
    <property type="match status" value="1"/>
</dbReference>
<reference evidence="2" key="1">
    <citation type="submission" date="2022-07" db="EMBL/GenBank/DDBJ databases">
        <title>Phylogenomic reconstructions and comparative analyses of Kickxellomycotina fungi.</title>
        <authorList>
            <person name="Reynolds N.K."/>
            <person name="Stajich J.E."/>
            <person name="Barry K."/>
            <person name="Grigoriev I.V."/>
            <person name="Crous P."/>
            <person name="Smith M.E."/>
        </authorList>
    </citation>
    <scope>NUCLEOTIDE SEQUENCE</scope>
    <source>
        <strain evidence="2">NBRC 100468</strain>
    </source>
</reference>
<feature type="domain" description="PH" evidence="1">
    <location>
        <begin position="1"/>
        <end position="27"/>
    </location>
</feature>
<dbReference type="PROSITE" id="PS50003">
    <property type="entry name" value="PH_DOMAIN"/>
    <property type="match status" value="1"/>
</dbReference>
<dbReference type="AlphaFoldDB" id="A0A9W7ZX34"/>
<gene>
    <name evidence="2" type="ORF">H4219_004118</name>
</gene>
<dbReference type="InterPro" id="IPR001849">
    <property type="entry name" value="PH_domain"/>
</dbReference>
<dbReference type="Proteomes" id="UP001150538">
    <property type="component" value="Unassembled WGS sequence"/>
</dbReference>
<evidence type="ECO:0000259" key="1">
    <source>
        <dbReference type="PROSITE" id="PS50003"/>
    </source>
</evidence>
<dbReference type="EMBL" id="JANBPU010000129">
    <property type="protein sequence ID" value="KAJ1915801.1"/>
    <property type="molecule type" value="Genomic_DNA"/>
</dbReference>
<proteinExistence type="predicted"/>
<dbReference type="InterPro" id="IPR054722">
    <property type="entry name" value="PolX-like_BBD"/>
</dbReference>
<feature type="non-terminal residue" evidence="2">
    <location>
        <position position="318"/>
    </location>
</feature>
<organism evidence="2 3">
    <name type="scientific">Mycoemilia scoparia</name>
    <dbReference type="NCBI Taxonomy" id="417184"/>
    <lineage>
        <taxon>Eukaryota</taxon>
        <taxon>Fungi</taxon>
        <taxon>Fungi incertae sedis</taxon>
        <taxon>Zoopagomycota</taxon>
        <taxon>Kickxellomycotina</taxon>
        <taxon>Kickxellomycetes</taxon>
        <taxon>Kickxellales</taxon>
        <taxon>Kickxellaceae</taxon>
        <taxon>Mycoemilia</taxon>
    </lineage>
</organism>
<dbReference type="OrthoDB" id="4363844at2759"/>
<accession>A0A9W7ZX34</accession>
<comment type="caution">
    <text evidence="2">The sequence shown here is derived from an EMBL/GenBank/DDBJ whole genome shotgun (WGS) entry which is preliminary data.</text>
</comment>
<protein>
    <recommendedName>
        <fullName evidence="1">PH domain-containing protein</fullName>
    </recommendedName>
</protein>
<evidence type="ECO:0000313" key="2">
    <source>
        <dbReference type="EMBL" id="KAJ1915801.1"/>
    </source>
</evidence>
<dbReference type="Pfam" id="PF22936">
    <property type="entry name" value="Pol_BBD"/>
    <property type="match status" value="1"/>
</dbReference>
<evidence type="ECO:0000313" key="3">
    <source>
        <dbReference type="Proteomes" id="UP001150538"/>
    </source>
</evidence>